<dbReference type="EMBL" id="WRXN01000018">
    <property type="protein sequence ID" value="MVT12071.1"/>
    <property type="molecule type" value="Genomic_DNA"/>
</dbReference>
<sequence>MPFRNNLLCLLVILLSTQIMLSSSVLGQQIIKQTPAEKVFYAWLTAFNSGNAQQLEAYKATYHKKWEVQTMLDSWERTGGYQIVRIEKSEPLNLTVLMQEKESDALHRESVTVDTTGNDVAVKMMIEDIQRPSDLVISRLSQSEAIHSLIQRADTLTNAGRFSGAILVASGNKVLLKRAWGEMDKEKHILNTAQTQFRNGSMNKMFTAVAILQLVEKGKISLDGKISDYLKDYPNKDIAQVTIRRLLNHTGGTGDIFGPEFDVNRTNLKDNADYVKLYGTRGPDGTKGFSYSNYGFVLLGEIISRVSHMSYYAYIDKYIFKPANMSSTGELPENVHLPMRAPGYMRVKGTWVKNDETLPYRGMAAGGGYSTINDMLRFVHALQSGKLISKTMLDLAMKPYFHDTPSGYGYGLGFELYGDKQLTSFGHEGGADGMNGELRVFPKLNQVIVVLSNLDPPSAHRLVEYYSLRMPEK</sequence>
<keyword evidence="4" id="KW-0378">Hydrolase</keyword>
<dbReference type="PANTHER" id="PTHR46825">
    <property type="entry name" value="D-ALANYL-D-ALANINE-CARBOXYPEPTIDASE/ENDOPEPTIDASE AMPH"/>
    <property type="match status" value="1"/>
</dbReference>
<protein>
    <submittedName>
        <fullName evidence="4">Serine hydrolase</fullName>
    </submittedName>
</protein>
<evidence type="ECO:0000259" key="3">
    <source>
        <dbReference type="Pfam" id="PF00144"/>
    </source>
</evidence>
<dbReference type="InterPro" id="IPR050491">
    <property type="entry name" value="AmpC-like"/>
</dbReference>
<dbReference type="AlphaFoldDB" id="A0A7K1UCF8"/>
<evidence type="ECO:0000256" key="2">
    <source>
        <dbReference type="ARBA" id="ARBA00023136"/>
    </source>
</evidence>
<evidence type="ECO:0000313" key="4">
    <source>
        <dbReference type="EMBL" id="MVT12071.1"/>
    </source>
</evidence>
<accession>A0A7K1UCF8</accession>
<dbReference type="Gene3D" id="3.40.710.10">
    <property type="entry name" value="DD-peptidase/beta-lactamase superfamily"/>
    <property type="match status" value="1"/>
</dbReference>
<dbReference type="Pfam" id="PF00144">
    <property type="entry name" value="Beta-lactamase"/>
    <property type="match status" value="1"/>
</dbReference>
<feature type="domain" description="Beta-lactamase-related" evidence="3">
    <location>
        <begin position="159"/>
        <end position="461"/>
    </location>
</feature>
<dbReference type="InterPro" id="IPR012338">
    <property type="entry name" value="Beta-lactam/transpept-like"/>
</dbReference>
<keyword evidence="5" id="KW-1185">Reference proteome</keyword>
<name>A0A7K1UCF8_9BACT</name>
<evidence type="ECO:0000313" key="5">
    <source>
        <dbReference type="Proteomes" id="UP000461730"/>
    </source>
</evidence>
<dbReference type="InterPro" id="IPR001466">
    <property type="entry name" value="Beta-lactam-related"/>
</dbReference>
<organism evidence="4 5">
    <name type="scientific">Chitinophaga tropicalis</name>
    <dbReference type="NCBI Taxonomy" id="2683588"/>
    <lineage>
        <taxon>Bacteria</taxon>
        <taxon>Pseudomonadati</taxon>
        <taxon>Bacteroidota</taxon>
        <taxon>Chitinophagia</taxon>
        <taxon>Chitinophagales</taxon>
        <taxon>Chitinophagaceae</taxon>
        <taxon>Chitinophaga</taxon>
    </lineage>
</organism>
<proteinExistence type="predicted"/>
<dbReference type="GO" id="GO:0016787">
    <property type="term" value="F:hydrolase activity"/>
    <property type="evidence" value="ECO:0007669"/>
    <property type="project" value="UniProtKB-KW"/>
</dbReference>
<reference evidence="4 5" key="1">
    <citation type="submission" date="2019-12" db="EMBL/GenBank/DDBJ databases">
        <title>Chitinophaga sp. strain ysch24 (GDMCC 1.1355), whole genome shotgun sequence.</title>
        <authorList>
            <person name="Zhang X."/>
        </authorList>
    </citation>
    <scope>NUCLEOTIDE SEQUENCE [LARGE SCALE GENOMIC DNA]</scope>
    <source>
        <strain evidence="5">ysch24</strain>
    </source>
</reference>
<dbReference type="GO" id="GO:0016020">
    <property type="term" value="C:membrane"/>
    <property type="evidence" value="ECO:0007669"/>
    <property type="project" value="UniProtKB-SubCell"/>
</dbReference>
<evidence type="ECO:0000256" key="1">
    <source>
        <dbReference type="ARBA" id="ARBA00004370"/>
    </source>
</evidence>
<dbReference type="RefSeq" id="WP_157309491.1">
    <property type="nucleotide sequence ID" value="NZ_WRXN01000018.1"/>
</dbReference>
<dbReference type="SUPFAM" id="SSF56601">
    <property type="entry name" value="beta-lactamase/transpeptidase-like"/>
    <property type="match status" value="1"/>
</dbReference>
<keyword evidence="2" id="KW-0472">Membrane</keyword>
<dbReference type="Proteomes" id="UP000461730">
    <property type="component" value="Unassembled WGS sequence"/>
</dbReference>
<dbReference type="PANTHER" id="PTHR46825:SF11">
    <property type="entry name" value="PENICILLIN-BINDING PROTEIN 4"/>
    <property type="match status" value="1"/>
</dbReference>
<gene>
    <name evidence="4" type="ORF">GO493_27680</name>
</gene>
<comment type="caution">
    <text evidence="4">The sequence shown here is derived from an EMBL/GenBank/DDBJ whole genome shotgun (WGS) entry which is preliminary data.</text>
</comment>
<comment type="subcellular location">
    <subcellularLocation>
        <location evidence="1">Membrane</location>
    </subcellularLocation>
</comment>